<organism evidence="2 3">
    <name type="scientific">Zemynaea arenosa</name>
    <dbReference type="NCBI Taxonomy" id="2561931"/>
    <lineage>
        <taxon>Bacteria</taxon>
        <taxon>Pseudomonadati</taxon>
        <taxon>Pseudomonadota</taxon>
        <taxon>Betaproteobacteria</taxon>
        <taxon>Burkholderiales</taxon>
        <taxon>Oxalobacteraceae</taxon>
        <taxon>Telluria group</taxon>
        <taxon>Zemynaea</taxon>
    </lineage>
</organism>
<keyword evidence="1" id="KW-1133">Transmembrane helix</keyword>
<comment type="caution">
    <text evidence="2">The sequence shown here is derived from an EMBL/GenBank/DDBJ whole genome shotgun (WGS) entry which is preliminary data.</text>
</comment>
<reference evidence="2 3" key="1">
    <citation type="submission" date="2019-03" db="EMBL/GenBank/DDBJ databases">
        <title>Draft Genome Sequence of Massilia arenosa sp. nov., a Novel Massilia Species Isolated from a Sandy-loam Maize Soil.</title>
        <authorList>
            <person name="Raths R."/>
            <person name="Peta V."/>
            <person name="Bucking H."/>
        </authorList>
    </citation>
    <scope>NUCLEOTIDE SEQUENCE [LARGE SCALE GENOMIC DNA]</scope>
    <source>
        <strain evidence="2 3">MC02</strain>
    </source>
</reference>
<evidence type="ECO:0000313" key="3">
    <source>
        <dbReference type="Proteomes" id="UP000298438"/>
    </source>
</evidence>
<keyword evidence="1" id="KW-0472">Membrane</keyword>
<sequence length="214" mass="23001">MSQQINLFNPVFLRQKKVFTARAMGQALAVLVFGMFLLSFAGQRQLVQLQQQADRQSAQLEERKQRLATATTQFAPRQKNPAVETQAAEAEAQLAALRGVEGVLQRGDFGSTQGYASYFRAFAREDMAGLWLTGVSIAGAGTEIGLRGRALEPSLVPTYIGRLAKEDILRGRNFGSLQIGQPDKNAAAASGPRVPYVEFNLQAAGAGTAAEAGQ</sequence>
<gene>
    <name evidence="2" type="ORF">E4L96_14820</name>
</gene>
<feature type="transmembrane region" description="Helical" evidence="1">
    <location>
        <begin position="21"/>
        <end position="42"/>
    </location>
</feature>
<accession>A0A4Y9SAW9</accession>
<keyword evidence="3" id="KW-1185">Reference proteome</keyword>
<dbReference type="RefSeq" id="WP_135207999.1">
    <property type="nucleotide sequence ID" value="NZ_SPVF01000187.1"/>
</dbReference>
<evidence type="ECO:0000256" key="1">
    <source>
        <dbReference type="SAM" id="Phobius"/>
    </source>
</evidence>
<proteinExistence type="predicted"/>
<evidence type="ECO:0008006" key="4">
    <source>
        <dbReference type="Google" id="ProtNLM"/>
    </source>
</evidence>
<dbReference type="Proteomes" id="UP000298438">
    <property type="component" value="Unassembled WGS sequence"/>
</dbReference>
<dbReference type="OrthoDB" id="5405677at2"/>
<protein>
    <recommendedName>
        <fullName evidence="4">MSHA biogenesis protein MshI</fullName>
    </recommendedName>
</protein>
<dbReference type="EMBL" id="SPVF01000187">
    <property type="protein sequence ID" value="TFW17329.1"/>
    <property type="molecule type" value="Genomic_DNA"/>
</dbReference>
<name>A0A4Y9SAW9_9BURK</name>
<keyword evidence="1" id="KW-0812">Transmembrane</keyword>
<evidence type="ECO:0000313" key="2">
    <source>
        <dbReference type="EMBL" id="TFW17329.1"/>
    </source>
</evidence>
<dbReference type="AlphaFoldDB" id="A0A4Y9SAW9"/>